<evidence type="ECO:0000256" key="5">
    <source>
        <dbReference type="ARBA" id="ARBA00022679"/>
    </source>
</evidence>
<dbReference type="SMART" id="SM00480">
    <property type="entry name" value="POL3Bc"/>
    <property type="match status" value="1"/>
</dbReference>
<dbReference type="OrthoDB" id="8421503at2"/>
<keyword evidence="6 10" id="KW-0548">Nucleotidyltransferase</keyword>
<evidence type="ECO:0000256" key="4">
    <source>
        <dbReference type="ARBA" id="ARBA00022490"/>
    </source>
</evidence>
<comment type="subcellular location">
    <subcellularLocation>
        <location evidence="1 10">Cytoplasm</location>
    </subcellularLocation>
</comment>
<evidence type="ECO:0000256" key="2">
    <source>
        <dbReference type="ARBA" id="ARBA00010752"/>
    </source>
</evidence>
<dbReference type="InterPro" id="IPR022634">
    <property type="entry name" value="DNA_polIII_beta_N"/>
</dbReference>
<dbReference type="GO" id="GO:0003887">
    <property type="term" value="F:DNA-directed DNA polymerase activity"/>
    <property type="evidence" value="ECO:0007669"/>
    <property type="project" value="UniProtKB-UniRule"/>
</dbReference>
<dbReference type="PANTHER" id="PTHR30478">
    <property type="entry name" value="DNA POLYMERASE III SUBUNIT BETA"/>
    <property type="match status" value="1"/>
</dbReference>
<name>K6Q0V2_9FIRM</name>
<evidence type="ECO:0000259" key="11">
    <source>
        <dbReference type="Pfam" id="PF00712"/>
    </source>
</evidence>
<feature type="domain" description="DNA polymerase III beta sliding clamp N-terminal" evidence="11">
    <location>
        <begin position="1"/>
        <end position="119"/>
    </location>
</feature>
<evidence type="ECO:0000256" key="7">
    <source>
        <dbReference type="ARBA" id="ARBA00022705"/>
    </source>
</evidence>
<dbReference type="AlphaFoldDB" id="K6Q0V2"/>
<comment type="subunit">
    <text evidence="10">Forms a ring-shaped head-to-tail homodimer around DNA.</text>
</comment>
<evidence type="ECO:0000256" key="10">
    <source>
        <dbReference type="PIRNR" id="PIRNR000804"/>
    </source>
</evidence>
<comment type="caution">
    <text evidence="14">The sequence shown here is derived from an EMBL/GenBank/DDBJ whole genome shotgun (WGS) entry which is preliminary data.</text>
</comment>
<dbReference type="GO" id="GO:0003677">
    <property type="term" value="F:DNA binding"/>
    <property type="evidence" value="ECO:0007669"/>
    <property type="project" value="UniProtKB-UniRule"/>
</dbReference>
<sequence>MRLTIDQSDLHAALQVASRAVATRTTLAALSGILLVAEPEQLRLVATDLEMTVEALAPARVQEEGSVILPGRHLAELVRRLPPGEVQLEVDPGHRARLLQHRSRFTLHGMDPAAFPALPRVGAGSTVLFDNAVMRHVLRRTTMAVSTDESRPILTGVSFRVEGDRLEALATDGFRIAASRVTLERPVEGQPVDAVIPGRSLAEVARLLPDEGIGRLILDDTQAGFQLGEVRLISRLLEGTYPRVLDLVPSQYPTRVQVPTRAFQEACERAALLSDTRQAARWLIRLTVEPGRLVVTASDPELGEAREEVPAQVDGEGMTIGFNARYLVDGLKAIDSDEVLFELTDPLKASRLRGVASDDFFYIVLPVKIS</sequence>
<evidence type="ECO:0000259" key="12">
    <source>
        <dbReference type="Pfam" id="PF02767"/>
    </source>
</evidence>
<evidence type="ECO:0000256" key="6">
    <source>
        <dbReference type="ARBA" id="ARBA00022695"/>
    </source>
</evidence>
<dbReference type="STRING" id="867903.ThesuDRAFT_00467"/>
<keyword evidence="5 10" id="KW-0808">Transferase</keyword>
<dbReference type="Pfam" id="PF00712">
    <property type="entry name" value="DNA_pol3_beta"/>
    <property type="match status" value="1"/>
</dbReference>
<dbReference type="PIRSF" id="PIRSF000804">
    <property type="entry name" value="DNA_pol_III_b"/>
    <property type="match status" value="1"/>
</dbReference>
<dbReference type="RefSeq" id="WP_006902745.1">
    <property type="nucleotide sequence ID" value="NZ_JH976535.1"/>
</dbReference>
<dbReference type="GO" id="GO:0009360">
    <property type="term" value="C:DNA polymerase III complex"/>
    <property type="evidence" value="ECO:0007669"/>
    <property type="project" value="InterPro"/>
</dbReference>
<protein>
    <recommendedName>
        <fullName evidence="3 10">Beta sliding clamp</fullName>
    </recommendedName>
</protein>
<dbReference type="EMBL" id="AENY02000002">
    <property type="protein sequence ID" value="EKP94763.1"/>
    <property type="molecule type" value="Genomic_DNA"/>
</dbReference>
<dbReference type="CDD" id="cd00140">
    <property type="entry name" value="beta_clamp"/>
    <property type="match status" value="1"/>
</dbReference>
<dbReference type="GO" id="GO:0008408">
    <property type="term" value="F:3'-5' exonuclease activity"/>
    <property type="evidence" value="ECO:0007669"/>
    <property type="project" value="InterPro"/>
</dbReference>
<dbReference type="InterPro" id="IPR022637">
    <property type="entry name" value="DNA_polIII_beta_cen"/>
</dbReference>
<evidence type="ECO:0000256" key="3">
    <source>
        <dbReference type="ARBA" id="ARBA00021035"/>
    </source>
</evidence>
<evidence type="ECO:0000313" key="14">
    <source>
        <dbReference type="EMBL" id="EKP94763.1"/>
    </source>
</evidence>
<dbReference type="GO" id="GO:0005737">
    <property type="term" value="C:cytoplasm"/>
    <property type="evidence" value="ECO:0007669"/>
    <property type="project" value="UniProtKB-SubCell"/>
</dbReference>
<comment type="function">
    <text evidence="10">Confers DNA tethering and processivity to DNA polymerases and other proteins. Acts as a clamp, forming a ring around DNA (a reaction catalyzed by the clamp-loading complex) which diffuses in an ATP-independent manner freely and bidirectionally along dsDNA. Initially characterized for its ability to contact the catalytic subunit of DNA polymerase III (Pol III), a complex, multichain enzyme responsible for most of the replicative synthesis in bacteria; Pol III exhibits 3'-5' exonuclease proofreading activity. The beta chain is required for initiation of replication as well as for processivity of DNA replication.</text>
</comment>
<gene>
    <name evidence="14" type="ORF">ThesuDRAFT_00467</name>
</gene>
<dbReference type="InterPro" id="IPR022635">
    <property type="entry name" value="DNA_polIII_beta_C"/>
</dbReference>
<dbReference type="Pfam" id="PF02767">
    <property type="entry name" value="DNA_pol3_beta_2"/>
    <property type="match status" value="1"/>
</dbReference>
<keyword evidence="9" id="KW-0238">DNA-binding</keyword>
<dbReference type="GO" id="GO:0006271">
    <property type="term" value="P:DNA strand elongation involved in DNA replication"/>
    <property type="evidence" value="ECO:0007669"/>
    <property type="project" value="TreeGrafter"/>
</dbReference>
<evidence type="ECO:0000256" key="8">
    <source>
        <dbReference type="ARBA" id="ARBA00022932"/>
    </source>
</evidence>
<keyword evidence="7 10" id="KW-0235">DNA replication</keyword>
<evidence type="ECO:0000256" key="1">
    <source>
        <dbReference type="ARBA" id="ARBA00004496"/>
    </source>
</evidence>
<keyword evidence="8 10" id="KW-0239">DNA-directed DNA polymerase</keyword>
<dbReference type="InterPro" id="IPR001001">
    <property type="entry name" value="DNA_polIII_beta"/>
</dbReference>
<feature type="domain" description="DNA polymerase III beta sliding clamp C-terminal" evidence="13">
    <location>
        <begin position="247"/>
        <end position="367"/>
    </location>
</feature>
<dbReference type="InterPro" id="IPR046938">
    <property type="entry name" value="DNA_clamp_sf"/>
</dbReference>
<dbReference type="Gene3D" id="3.70.10.10">
    <property type="match status" value="1"/>
</dbReference>
<reference evidence="14" key="1">
    <citation type="submission" date="2010-10" db="EMBL/GenBank/DDBJ databases">
        <authorList>
            <consortium name="US DOE Joint Genome Institute (JGI-PGF)"/>
            <person name="Lucas S."/>
            <person name="Copeland A."/>
            <person name="Lapidus A."/>
            <person name="Bruce D."/>
            <person name="Goodwin L."/>
            <person name="Pitluck S."/>
            <person name="Kyrpides N."/>
            <person name="Mavromatis K."/>
            <person name="Detter J.C."/>
            <person name="Han C."/>
            <person name="Land M."/>
            <person name="Hauser L."/>
            <person name="Markowitz V."/>
            <person name="Cheng J.-F."/>
            <person name="Hugenholtz P."/>
            <person name="Woyke T."/>
            <person name="Wu D."/>
            <person name="Pukall R."/>
            <person name="Wahrenburg C."/>
            <person name="Brambilla E."/>
            <person name="Klenk H.-P."/>
            <person name="Eisen J.A."/>
        </authorList>
    </citation>
    <scope>NUCLEOTIDE SEQUENCE [LARGE SCALE GENOMIC DNA]</scope>
    <source>
        <strain evidence="14">DSM 13965</strain>
    </source>
</reference>
<dbReference type="Gene3D" id="3.10.150.10">
    <property type="entry name" value="DNA Polymerase III, subunit A, domain 2"/>
    <property type="match status" value="1"/>
</dbReference>
<evidence type="ECO:0000256" key="9">
    <source>
        <dbReference type="ARBA" id="ARBA00023125"/>
    </source>
</evidence>
<evidence type="ECO:0000313" key="15">
    <source>
        <dbReference type="Proteomes" id="UP000005710"/>
    </source>
</evidence>
<organism evidence="14 15">
    <name type="scientific">Thermaerobacter subterraneus DSM 13965</name>
    <dbReference type="NCBI Taxonomy" id="867903"/>
    <lineage>
        <taxon>Bacteria</taxon>
        <taxon>Bacillati</taxon>
        <taxon>Bacillota</taxon>
        <taxon>Clostridia</taxon>
        <taxon>Eubacteriales</taxon>
        <taxon>Clostridiales Family XVII. Incertae Sedis</taxon>
        <taxon>Thermaerobacter</taxon>
    </lineage>
</organism>
<evidence type="ECO:0000259" key="13">
    <source>
        <dbReference type="Pfam" id="PF02768"/>
    </source>
</evidence>
<dbReference type="Pfam" id="PF02768">
    <property type="entry name" value="DNA_pol3_beta_3"/>
    <property type="match status" value="1"/>
</dbReference>
<dbReference type="PANTHER" id="PTHR30478:SF0">
    <property type="entry name" value="BETA SLIDING CLAMP"/>
    <property type="match status" value="1"/>
</dbReference>
<accession>K6Q0V2</accession>
<feature type="domain" description="DNA polymerase III beta sliding clamp central" evidence="12">
    <location>
        <begin position="131"/>
        <end position="242"/>
    </location>
</feature>
<comment type="similarity">
    <text evidence="2 10">Belongs to the beta sliding clamp family.</text>
</comment>
<dbReference type="Proteomes" id="UP000005710">
    <property type="component" value="Unassembled WGS sequence"/>
</dbReference>
<proteinExistence type="inferred from homology"/>
<dbReference type="HOGENOM" id="CLU_038149_2_1_9"/>
<reference evidence="14" key="2">
    <citation type="submission" date="2012-10" db="EMBL/GenBank/DDBJ databases">
        <title>Improved high-quality draft of Thermaerobacter subterraneus C21, DSM 13965.</title>
        <authorList>
            <consortium name="DOE Joint Genome Institute"/>
            <person name="Eisen J."/>
            <person name="Huntemann M."/>
            <person name="Wei C.-L."/>
            <person name="Han J."/>
            <person name="Detter J.C."/>
            <person name="Han C."/>
            <person name="Tapia R."/>
            <person name="Chen A."/>
            <person name="Kyrpides N."/>
            <person name="Mavromatis K."/>
            <person name="Markowitz V."/>
            <person name="Szeto E."/>
            <person name="Ivanova N."/>
            <person name="Mikhailova N."/>
            <person name="Ovchinnikova G."/>
            <person name="Pagani I."/>
            <person name="Pati A."/>
            <person name="Goodwin L."/>
            <person name="Nordberg H.P."/>
            <person name="Cantor M.N."/>
            <person name="Hua S.X."/>
            <person name="Woyke T."/>
            <person name="Eisen J."/>
            <person name="Klenk H.-P."/>
        </authorList>
    </citation>
    <scope>NUCLEOTIDE SEQUENCE [LARGE SCALE GENOMIC DNA]</scope>
    <source>
        <strain evidence="14">DSM 13965</strain>
    </source>
</reference>
<dbReference type="eggNOG" id="COG0592">
    <property type="taxonomic scope" value="Bacteria"/>
</dbReference>
<keyword evidence="15" id="KW-1185">Reference proteome</keyword>
<dbReference type="SUPFAM" id="SSF55979">
    <property type="entry name" value="DNA clamp"/>
    <property type="match status" value="3"/>
</dbReference>
<keyword evidence="4 10" id="KW-0963">Cytoplasm</keyword>
<dbReference type="NCBIfam" id="TIGR00663">
    <property type="entry name" value="dnan"/>
    <property type="match status" value="1"/>
</dbReference>